<dbReference type="AlphaFoldDB" id="A0A1Z1WR40"/>
<protein>
    <submittedName>
        <fullName evidence="1">Uncharacterized protein</fullName>
    </submittedName>
</protein>
<sequence>MAGEPGLSSSARTHGAFDDDPEVLASLARMLAD</sequence>
<dbReference type="KEGG" id="salf:SMD44_08400"/>
<dbReference type="EMBL" id="CP021748">
    <property type="protein sequence ID" value="ARX88913.1"/>
    <property type="molecule type" value="Genomic_DNA"/>
</dbReference>
<dbReference type="Proteomes" id="UP000195880">
    <property type="component" value="Chromosome"/>
</dbReference>
<reference evidence="1 2" key="1">
    <citation type="submission" date="2017-05" db="EMBL/GenBank/DDBJ databases">
        <title>Streptomyces alboflavus Genome sequencing and assembly.</title>
        <authorList>
            <person name="Wang Y."/>
            <person name="Du B."/>
            <person name="Ding Y."/>
            <person name="Liu H."/>
            <person name="Hou Q."/>
            <person name="Liu K."/>
            <person name="Wang C."/>
            <person name="Yao L."/>
        </authorList>
    </citation>
    <scope>NUCLEOTIDE SEQUENCE [LARGE SCALE GENOMIC DNA]</scope>
    <source>
        <strain evidence="1 2">MDJK44</strain>
    </source>
</reference>
<evidence type="ECO:0000313" key="2">
    <source>
        <dbReference type="Proteomes" id="UP000195880"/>
    </source>
</evidence>
<name>A0A1Z1WR40_9ACTN</name>
<organism evidence="1 2">
    <name type="scientific">Streptomyces alboflavus</name>
    <dbReference type="NCBI Taxonomy" id="67267"/>
    <lineage>
        <taxon>Bacteria</taxon>
        <taxon>Bacillati</taxon>
        <taxon>Actinomycetota</taxon>
        <taxon>Actinomycetes</taxon>
        <taxon>Kitasatosporales</taxon>
        <taxon>Streptomycetaceae</taxon>
        <taxon>Streptomyces</taxon>
    </lineage>
</organism>
<proteinExistence type="predicted"/>
<gene>
    <name evidence="1" type="ORF">SMD44_08400</name>
</gene>
<dbReference type="eggNOG" id="COG4870">
    <property type="taxonomic scope" value="Bacteria"/>
</dbReference>
<dbReference type="STRING" id="67267.GCA_000716675_00406"/>
<evidence type="ECO:0000313" key="1">
    <source>
        <dbReference type="EMBL" id="ARX88913.1"/>
    </source>
</evidence>
<keyword evidence="2" id="KW-1185">Reference proteome</keyword>
<accession>A0A1Z1WR40</accession>